<dbReference type="AlphaFoldDB" id="A0AAU9MAS8"/>
<protein>
    <submittedName>
        <fullName evidence="1">Uncharacterized protein</fullName>
    </submittedName>
</protein>
<dbReference type="EMBL" id="CAKMRJ010001112">
    <property type="protein sequence ID" value="CAH1423667.1"/>
    <property type="molecule type" value="Genomic_DNA"/>
</dbReference>
<evidence type="ECO:0000313" key="2">
    <source>
        <dbReference type="Proteomes" id="UP001157418"/>
    </source>
</evidence>
<reference evidence="1 2" key="1">
    <citation type="submission" date="2022-01" db="EMBL/GenBank/DDBJ databases">
        <authorList>
            <person name="Xiong W."/>
            <person name="Schranz E."/>
        </authorList>
    </citation>
    <scope>NUCLEOTIDE SEQUENCE [LARGE SCALE GENOMIC DNA]</scope>
</reference>
<evidence type="ECO:0000313" key="1">
    <source>
        <dbReference type="EMBL" id="CAH1423667.1"/>
    </source>
</evidence>
<keyword evidence="2" id="KW-1185">Reference proteome</keyword>
<organism evidence="1 2">
    <name type="scientific">Lactuca virosa</name>
    <dbReference type="NCBI Taxonomy" id="75947"/>
    <lineage>
        <taxon>Eukaryota</taxon>
        <taxon>Viridiplantae</taxon>
        <taxon>Streptophyta</taxon>
        <taxon>Embryophyta</taxon>
        <taxon>Tracheophyta</taxon>
        <taxon>Spermatophyta</taxon>
        <taxon>Magnoliopsida</taxon>
        <taxon>eudicotyledons</taxon>
        <taxon>Gunneridae</taxon>
        <taxon>Pentapetalae</taxon>
        <taxon>asterids</taxon>
        <taxon>campanulids</taxon>
        <taxon>Asterales</taxon>
        <taxon>Asteraceae</taxon>
        <taxon>Cichorioideae</taxon>
        <taxon>Cichorieae</taxon>
        <taxon>Lactucinae</taxon>
        <taxon>Lactuca</taxon>
    </lineage>
</organism>
<dbReference type="Proteomes" id="UP001157418">
    <property type="component" value="Unassembled WGS sequence"/>
</dbReference>
<comment type="caution">
    <text evidence="1">The sequence shown here is derived from an EMBL/GenBank/DDBJ whole genome shotgun (WGS) entry which is preliminary data.</text>
</comment>
<sequence>MDEGSSTIETLVIVTSIALPPPPTSPPQTSIIPPTSTTTVSPTFVVVMQESIVALFSSQSIESEKTIPEDEVDVDYVMVSFADLQFNPKEYDILDELIMSSKKFKILNSKMIYIL</sequence>
<proteinExistence type="predicted"/>
<name>A0AAU9MAS8_9ASTR</name>
<gene>
    <name evidence="1" type="ORF">LVIROSA_LOCUS10937</name>
</gene>
<accession>A0AAU9MAS8</accession>